<evidence type="ECO:0000313" key="1">
    <source>
        <dbReference type="EMBL" id="AWK72750.1"/>
    </source>
</evidence>
<accession>A0A2S2BVT1</accession>
<dbReference type="KEGG" id="roz:CBI38_15460"/>
<keyword evidence="2" id="KW-1185">Reference proteome</keyword>
<name>A0A2S2BVT1_9NOCA</name>
<evidence type="ECO:0008006" key="3">
    <source>
        <dbReference type="Google" id="ProtNLM"/>
    </source>
</evidence>
<dbReference type="EMBL" id="CP021354">
    <property type="protein sequence ID" value="AWK72750.1"/>
    <property type="molecule type" value="Genomic_DNA"/>
</dbReference>
<dbReference type="CDD" id="cd08865">
    <property type="entry name" value="SRPBCC_10"/>
    <property type="match status" value="1"/>
</dbReference>
<dbReference type="SUPFAM" id="SSF55961">
    <property type="entry name" value="Bet v1-like"/>
    <property type="match status" value="1"/>
</dbReference>
<dbReference type="Gene3D" id="3.30.530.20">
    <property type="match status" value="1"/>
</dbReference>
<gene>
    <name evidence="1" type="ORF">CBI38_15460</name>
</gene>
<dbReference type="InterPro" id="IPR019587">
    <property type="entry name" value="Polyketide_cyclase/dehydratase"/>
</dbReference>
<organism evidence="1 2">
    <name type="scientific">Rhodococcus oxybenzonivorans</name>
    <dbReference type="NCBI Taxonomy" id="1990687"/>
    <lineage>
        <taxon>Bacteria</taxon>
        <taxon>Bacillati</taxon>
        <taxon>Actinomycetota</taxon>
        <taxon>Actinomycetes</taxon>
        <taxon>Mycobacteriales</taxon>
        <taxon>Nocardiaceae</taxon>
        <taxon>Rhodococcus</taxon>
    </lineage>
</organism>
<dbReference type="RefSeq" id="WP_109330127.1">
    <property type="nucleotide sequence ID" value="NZ_CP021354.1"/>
</dbReference>
<dbReference type="OrthoDB" id="4545830at2"/>
<dbReference type="Pfam" id="PF10604">
    <property type="entry name" value="Polyketide_cyc2"/>
    <property type="match status" value="1"/>
</dbReference>
<evidence type="ECO:0000313" key="2">
    <source>
        <dbReference type="Proteomes" id="UP000245711"/>
    </source>
</evidence>
<reference evidence="1 2" key="1">
    <citation type="submission" date="2017-05" db="EMBL/GenBank/DDBJ databases">
        <title>Isolation of Rhodococcus sp. S2-17 biodegrading of BP-3.</title>
        <authorList>
            <person name="Lee Y."/>
            <person name="Kim K.H."/>
            <person name="Chun B.H."/>
            <person name="Jung H.S."/>
            <person name="Jeon C.O."/>
        </authorList>
    </citation>
    <scope>NUCLEOTIDE SEQUENCE [LARGE SCALE GENOMIC DNA]</scope>
    <source>
        <strain evidence="1 2">S2-17</strain>
    </source>
</reference>
<dbReference type="Proteomes" id="UP000245711">
    <property type="component" value="Chromosome"/>
</dbReference>
<sequence>MIEVEDSIVIARPIGEVFTFVADQTNAPRWQEGLLEVRRVTEGPPGVDTKHVVVRKFMGRKLELTNEYVHYEPNTKVTFTGASGPSRFEAEYLVEATAEGTRLTCHMQMEQKGLFKLGDPLVAASLRREFAANLQKLRVLLETTAD</sequence>
<dbReference type="InterPro" id="IPR023393">
    <property type="entry name" value="START-like_dom_sf"/>
</dbReference>
<proteinExistence type="predicted"/>
<protein>
    <recommendedName>
        <fullName evidence="3">Polyketide cyclase / dehydrase and lipid transport</fullName>
    </recommendedName>
</protein>
<dbReference type="AlphaFoldDB" id="A0A2S2BVT1"/>